<evidence type="ECO:0000259" key="2">
    <source>
        <dbReference type="Pfam" id="PF26435"/>
    </source>
</evidence>
<dbReference type="Pfam" id="PF26435">
    <property type="entry name" value="DUF8118"/>
    <property type="match status" value="1"/>
</dbReference>
<feature type="domain" description="DUF8118" evidence="2">
    <location>
        <begin position="17"/>
        <end position="54"/>
    </location>
</feature>
<dbReference type="RefSeq" id="WP_248904719.1">
    <property type="nucleotide sequence ID" value="NZ_CP109979.1"/>
</dbReference>
<protein>
    <recommendedName>
        <fullName evidence="2">DUF8118 domain-containing protein</fullName>
    </recommendedName>
</protein>
<dbReference type="EMBL" id="JBHTAX010000001">
    <property type="protein sequence ID" value="MFC7188981.1"/>
    <property type="molecule type" value="Genomic_DNA"/>
</dbReference>
<evidence type="ECO:0000313" key="3">
    <source>
        <dbReference type="EMBL" id="MFC7188981.1"/>
    </source>
</evidence>
<name>A0ABD5YLJ9_9EURY</name>
<reference evidence="3 4" key="1">
    <citation type="journal article" date="2019" name="Int. J. Syst. Evol. Microbiol.">
        <title>The Global Catalogue of Microorganisms (GCM) 10K type strain sequencing project: providing services to taxonomists for standard genome sequencing and annotation.</title>
        <authorList>
            <consortium name="The Broad Institute Genomics Platform"/>
            <consortium name="The Broad Institute Genome Sequencing Center for Infectious Disease"/>
            <person name="Wu L."/>
            <person name="Ma J."/>
        </authorList>
    </citation>
    <scope>NUCLEOTIDE SEQUENCE [LARGE SCALE GENOMIC DNA]</scope>
    <source>
        <strain evidence="3 4">RDMS1</strain>
    </source>
</reference>
<proteinExistence type="predicted"/>
<comment type="caution">
    <text evidence="3">The sequence shown here is derived from an EMBL/GenBank/DDBJ whole genome shotgun (WGS) entry which is preliminary data.</text>
</comment>
<dbReference type="GeneID" id="76198545"/>
<keyword evidence="4" id="KW-1185">Reference proteome</keyword>
<accession>A0ABD5YLJ9</accession>
<gene>
    <name evidence="3" type="ORF">ACFQL7_03385</name>
</gene>
<dbReference type="Proteomes" id="UP001596417">
    <property type="component" value="Unassembled WGS sequence"/>
</dbReference>
<dbReference type="AlphaFoldDB" id="A0ABD5YLJ9"/>
<evidence type="ECO:0000256" key="1">
    <source>
        <dbReference type="SAM" id="MobiDB-lite"/>
    </source>
</evidence>
<feature type="region of interest" description="Disordered" evidence="1">
    <location>
        <begin position="1"/>
        <end position="21"/>
    </location>
</feature>
<dbReference type="InterPro" id="IPR058431">
    <property type="entry name" value="DUF8118"/>
</dbReference>
<evidence type="ECO:0000313" key="4">
    <source>
        <dbReference type="Proteomes" id="UP001596417"/>
    </source>
</evidence>
<sequence>MNTNIEHTHQSRKRSERITGPHAGYDKYGRLDHYYWRCERCGLEVTTSKLARGCWRCATEDDA</sequence>
<organism evidence="3 4">
    <name type="scientific">Halocatena marina</name>
    <dbReference type="NCBI Taxonomy" id="2934937"/>
    <lineage>
        <taxon>Archaea</taxon>
        <taxon>Methanobacteriati</taxon>
        <taxon>Methanobacteriota</taxon>
        <taxon>Stenosarchaea group</taxon>
        <taxon>Halobacteria</taxon>
        <taxon>Halobacteriales</taxon>
        <taxon>Natronomonadaceae</taxon>
        <taxon>Halocatena</taxon>
    </lineage>
</organism>